<keyword evidence="2" id="KW-1185">Reference proteome</keyword>
<evidence type="ECO:0008006" key="3">
    <source>
        <dbReference type="Google" id="ProtNLM"/>
    </source>
</evidence>
<dbReference type="Proteomes" id="UP000184518">
    <property type="component" value="Unassembled WGS sequence"/>
</dbReference>
<dbReference type="OrthoDB" id="681022at2"/>
<proteinExistence type="predicted"/>
<protein>
    <recommendedName>
        <fullName evidence="3">Immunity protein 35</fullName>
    </recommendedName>
</protein>
<dbReference type="AlphaFoldDB" id="A0A1M4XYM4"/>
<name>A0A1M4XYM4_9FLAO</name>
<evidence type="ECO:0000313" key="2">
    <source>
        <dbReference type="Proteomes" id="UP000184518"/>
    </source>
</evidence>
<organism evidence="1 2">
    <name type="scientific">Chryseobacterium arachidis</name>
    <dbReference type="NCBI Taxonomy" id="1416778"/>
    <lineage>
        <taxon>Bacteria</taxon>
        <taxon>Pseudomonadati</taxon>
        <taxon>Bacteroidota</taxon>
        <taxon>Flavobacteriia</taxon>
        <taxon>Flavobacteriales</taxon>
        <taxon>Weeksellaceae</taxon>
        <taxon>Chryseobacterium group</taxon>
        <taxon>Chryseobacterium</taxon>
    </lineage>
</organism>
<gene>
    <name evidence="1" type="ORF">SAMN05443633_102460</name>
</gene>
<dbReference type="EMBL" id="FQUT01000002">
    <property type="protein sequence ID" value="SHE98540.1"/>
    <property type="molecule type" value="Genomic_DNA"/>
</dbReference>
<dbReference type="STRING" id="1416778.SAMN05443633_102460"/>
<dbReference type="RefSeq" id="WP_072954003.1">
    <property type="nucleotide sequence ID" value="NZ_FQUT01000002.1"/>
</dbReference>
<sequence>MLTDQEMLKIAERYLKSKGEHFGGSDIEVVILTEETIKKPYGNIYRYQSKEYVLTGNFNKSLAGHSPFLVEKKSGRVVGFGTAGSLESYIKDYENGALVPALTRYWYPDEDRFDYK</sequence>
<accession>A0A1M4XYM4</accession>
<evidence type="ECO:0000313" key="1">
    <source>
        <dbReference type="EMBL" id="SHE98540.1"/>
    </source>
</evidence>
<reference evidence="2" key="1">
    <citation type="submission" date="2016-11" db="EMBL/GenBank/DDBJ databases">
        <authorList>
            <person name="Varghese N."/>
            <person name="Submissions S."/>
        </authorList>
    </citation>
    <scope>NUCLEOTIDE SEQUENCE [LARGE SCALE GENOMIC DNA]</scope>
    <source>
        <strain evidence="2">DSM 27619</strain>
    </source>
</reference>